<dbReference type="SUPFAM" id="SSF52777">
    <property type="entry name" value="CoA-dependent acyltransferases"/>
    <property type="match status" value="2"/>
</dbReference>
<accession>A0ABM7KPY8</accession>
<dbReference type="EMBL" id="AP022606">
    <property type="protein sequence ID" value="BBZ13204.1"/>
    <property type="molecule type" value="Genomic_DNA"/>
</dbReference>
<sequence length="493" mass="54053">MLGLAASLTRRADHTEEDEVLRIGKITIGSLDDWTLTPGVVTSWHPTDMALAKVRQAPVSSVPVSYMQGQHLRNYHERTAAGLDFSRQIIATCEVPGRCDISAMNEALNAYLRRHDTFRSWFEHMGNGEFARRTISDPADIEFAPRTHGQMTADEVRAHVVAIPNPLEWGCFSFGIVQSENHFTFFAAMDHVHGDATLIGTTMLEANGMYSALSAGGEALALPEPGSYDDFCVRERQYTSTLTTDSPAVRAWIEFAENNNGGFPEFPLPLGNPSEPCASDLVSELLMDAEQTERFESACSAVGARFVGGLFACIALVEHEFTGAPTYYGLTPRDSRSGTDNFMTQGWFTGLIPITVPIAAASFGDAAWTAQASFDSGLDMAKVPYYRVLELAPWLSWPQPNFPVSNFFHGNAAPLNAVLAAADLGLANNIGIYSDGRYSYQLTIYIFRYGEGTVMAIMYPDNPVAEKSVIRYMEALKSVCVRVANHGHWGRVA</sequence>
<organism evidence="2 3">
    <name type="scientific">Mycobacterium branderi</name>
    <dbReference type="NCBI Taxonomy" id="43348"/>
    <lineage>
        <taxon>Bacteria</taxon>
        <taxon>Bacillati</taxon>
        <taxon>Actinomycetota</taxon>
        <taxon>Actinomycetes</taxon>
        <taxon>Mycobacteriales</taxon>
        <taxon>Mycobacteriaceae</taxon>
        <taxon>Mycobacterium</taxon>
    </lineage>
</organism>
<dbReference type="Gene3D" id="3.30.559.10">
    <property type="entry name" value="Chloramphenicol acetyltransferase-like domain"/>
    <property type="match status" value="1"/>
</dbReference>
<name>A0ABM7KPY8_9MYCO</name>
<evidence type="ECO:0000313" key="2">
    <source>
        <dbReference type="EMBL" id="BBZ13204.1"/>
    </source>
</evidence>
<protein>
    <submittedName>
        <fullName evidence="2">Conserved polyketide synthase associated protein PapA3</fullName>
    </submittedName>
</protein>
<reference evidence="2 3" key="1">
    <citation type="journal article" date="2019" name="Emerg. Microbes Infect.">
        <title>Comprehensive subspecies identification of 175 nontuberculous mycobacteria species based on 7547 genomic profiles.</title>
        <authorList>
            <person name="Matsumoto Y."/>
            <person name="Kinjo T."/>
            <person name="Motooka D."/>
            <person name="Nabeya D."/>
            <person name="Jung N."/>
            <person name="Uechi K."/>
            <person name="Horii T."/>
            <person name="Iida T."/>
            <person name="Fujita J."/>
            <person name="Nakamura S."/>
        </authorList>
    </citation>
    <scope>NUCLEOTIDE SEQUENCE [LARGE SCALE GENOMIC DNA]</scope>
    <source>
        <strain evidence="2 3">JCM 12687</strain>
    </source>
</reference>
<dbReference type="InterPro" id="IPR023213">
    <property type="entry name" value="CAT-like_dom_sf"/>
</dbReference>
<dbReference type="Pfam" id="PF00668">
    <property type="entry name" value="Condensation"/>
    <property type="match status" value="1"/>
</dbReference>
<gene>
    <name evidence="2" type="ORF">MBRA_33990</name>
</gene>
<dbReference type="Gene3D" id="3.30.559.30">
    <property type="entry name" value="Nonribosomal peptide synthetase, condensation domain"/>
    <property type="match status" value="1"/>
</dbReference>
<proteinExistence type="predicted"/>
<feature type="domain" description="Condensation" evidence="1">
    <location>
        <begin position="91"/>
        <end position="486"/>
    </location>
</feature>
<keyword evidence="3" id="KW-1185">Reference proteome</keyword>
<dbReference type="InterPro" id="IPR001242">
    <property type="entry name" value="Condensation_dom"/>
</dbReference>
<evidence type="ECO:0000313" key="3">
    <source>
        <dbReference type="Proteomes" id="UP000467379"/>
    </source>
</evidence>
<dbReference type="Proteomes" id="UP000467379">
    <property type="component" value="Chromosome"/>
</dbReference>
<evidence type="ECO:0000259" key="1">
    <source>
        <dbReference type="Pfam" id="PF00668"/>
    </source>
</evidence>